<evidence type="ECO:0000259" key="2">
    <source>
        <dbReference type="Pfam" id="PF20152"/>
    </source>
</evidence>
<dbReference type="eggNOG" id="ENOG502RY7K">
    <property type="taxonomic scope" value="Eukaryota"/>
</dbReference>
<proteinExistence type="predicted"/>
<name>S8DLF3_FOMSC</name>
<feature type="non-terminal residue" evidence="3">
    <location>
        <position position="1"/>
    </location>
</feature>
<dbReference type="PANTHER" id="PTHR40465">
    <property type="entry name" value="CHROMOSOME 1, WHOLE GENOME SHOTGUN SEQUENCE"/>
    <property type="match status" value="1"/>
</dbReference>
<sequence length="187" mass="20368">GIIAMQVQLFYAWRIYKLIGNVGVVLMVAIPSVVGGLSGIGTAIGVGILPQFSGLQRLKVIVILWLVGAVVCDVTITGVLTWFLHKNRTQYIRTQGLISRMMQLIVSNGLLTATFAAADVISYLVTVRQFYLKLFNFPLCKLYGNAVMATLNARVLLSSSSGSAYVQEENPVRLHVTRVSSFMITAA</sequence>
<dbReference type="HOGENOM" id="CLU_046025_14_0_1"/>
<evidence type="ECO:0000313" key="4">
    <source>
        <dbReference type="Proteomes" id="UP000015241"/>
    </source>
</evidence>
<reference evidence="3 4" key="1">
    <citation type="journal article" date="2012" name="Science">
        <title>The Paleozoic origin of enzymatic lignin decomposition reconstructed from 31 fungal genomes.</title>
        <authorList>
            <person name="Floudas D."/>
            <person name="Binder M."/>
            <person name="Riley R."/>
            <person name="Barry K."/>
            <person name="Blanchette R.A."/>
            <person name="Henrissat B."/>
            <person name="Martinez A.T."/>
            <person name="Otillar R."/>
            <person name="Spatafora J.W."/>
            <person name="Yadav J.S."/>
            <person name="Aerts A."/>
            <person name="Benoit I."/>
            <person name="Boyd A."/>
            <person name="Carlson A."/>
            <person name="Copeland A."/>
            <person name="Coutinho P.M."/>
            <person name="de Vries R.P."/>
            <person name="Ferreira P."/>
            <person name="Findley K."/>
            <person name="Foster B."/>
            <person name="Gaskell J."/>
            <person name="Glotzer D."/>
            <person name="Gorecki P."/>
            <person name="Heitman J."/>
            <person name="Hesse C."/>
            <person name="Hori C."/>
            <person name="Igarashi K."/>
            <person name="Jurgens J.A."/>
            <person name="Kallen N."/>
            <person name="Kersten P."/>
            <person name="Kohler A."/>
            <person name="Kuees U."/>
            <person name="Kumar T.K.A."/>
            <person name="Kuo A."/>
            <person name="LaButti K."/>
            <person name="Larrondo L.F."/>
            <person name="Lindquist E."/>
            <person name="Ling A."/>
            <person name="Lombard V."/>
            <person name="Lucas S."/>
            <person name="Lundell T."/>
            <person name="Martin R."/>
            <person name="McLaughlin D.J."/>
            <person name="Morgenstern I."/>
            <person name="Morin E."/>
            <person name="Murat C."/>
            <person name="Nagy L.G."/>
            <person name="Nolan M."/>
            <person name="Ohm R.A."/>
            <person name="Patyshakuliyeva A."/>
            <person name="Rokas A."/>
            <person name="Ruiz-Duenas F.J."/>
            <person name="Sabat G."/>
            <person name="Salamov A."/>
            <person name="Samejima M."/>
            <person name="Schmutz J."/>
            <person name="Slot J.C."/>
            <person name="St John F."/>
            <person name="Stenlid J."/>
            <person name="Sun H."/>
            <person name="Sun S."/>
            <person name="Syed K."/>
            <person name="Tsang A."/>
            <person name="Wiebenga A."/>
            <person name="Young D."/>
            <person name="Pisabarro A."/>
            <person name="Eastwood D.C."/>
            <person name="Martin F."/>
            <person name="Cullen D."/>
            <person name="Grigoriev I.V."/>
            <person name="Hibbett D.S."/>
        </authorList>
    </citation>
    <scope>NUCLEOTIDE SEQUENCE</scope>
    <source>
        <strain evidence="4">FP-58527</strain>
    </source>
</reference>
<feature type="domain" description="DUF6534" evidence="2">
    <location>
        <begin position="69"/>
        <end position="154"/>
    </location>
</feature>
<dbReference type="EMBL" id="KE504235">
    <property type="protein sequence ID" value="EPS94381.1"/>
    <property type="molecule type" value="Genomic_DNA"/>
</dbReference>
<keyword evidence="1" id="KW-0812">Transmembrane</keyword>
<keyword evidence="1" id="KW-0472">Membrane</keyword>
<dbReference type="Proteomes" id="UP000015241">
    <property type="component" value="Unassembled WGS sequence"/>
</dbReference>
<feature type="transmembrane region" description="Helical" evidence="1">
    <location>
        <begin position="21"/>
        <end position="48"/>
    </location>
</feature>
<evidence type="ECO:0000313" key="3">
    <source>
        <dbReference type="EMBL" id="EPS94381.1"/>
    </source>
</evidence>
<gene>
    <name evidence="3" type="ORF">FOMPIDRAFT_62457</name>
</gene>
<organism evidence="3 4">
    <name type="scientific">Fomitopsis schrenkii</name>
    <name type="common">Brown rot fungus</name>
    <dbReference type="NCBI Taxonomy" id="2126942"/>
    <lineage>
        <taxon>Eukaryota</taxon>
        <taxon>Fungi</taxon>
        <taxon>Dikarya</taxon>
        <taxon>Basidiomycota</taxon>
        <taxon>Agaricomycotina</taxon>
        <taxon>Agaricomycetes</taxon>
        <taxon>Polyporales</taxon>
        <taxon>Fomitopsis</taxon>
    </lineage>
</organism>
<dbReference type="InterPro" id="IPR045339">
    <property type="entry name" value="DUF6534"/>
</dbReference>
<evidence type="ECO:0000256" key="1">
    <source>
        <dbReference type="SAM" id="Phobius"/>
    </source>
</evidence>
<feature type="transmembrane region" description="Helical" evidence="1">
    <location>
        <begin position="60"/>
        <end position="84"/>
    </location>
</feature>
<dbReference type="PANTHER" id="PTHR40465:SF1">
    <property type="entry name" value="DUF6534 DOMAIN-CONTAINING PROTEIN"/>
    <property type="match status" value="1"/>
</dbReference>
<dbReference type="OrthoDB" id="3183258at2759"/>
<keyword evidence="4" id="KW-1185">Reference proteome</keyword>
<accession>S8DLF3</accession>
<keyword evidence="1" id="KW-1133">Transmembrane helix</keyword>
<feature type="transmembrane region" description="Helical" evidence="1">
    <location>
        <begin position="105"/>
        <end position="125"/>
    </location>
</feature>
<protein>
    <recommendedName>
        <fullName evidence="2">DUF6534 domain-containing protein</fullName>
    </recommendedName>
</protein>
<dbReference type="InParanoid" id="S8DLF3"/>
<dbReference type="Pfam" id="PF20152">
    <property type="entry name" value="DUF6534"/>
    <property type="match status" value="1"/>
</dbReference>
<dbReference type="STRING" id="743788.S8DLF3"/>
<dbReference type="AlphaFoldDB" id="S8DLF3"/>